<gene>
    <name evidence="1" type="ORF">RPERSI_LOCUS36959</name>
</gene>
<feature type="non-terminal residue" evidence="1">
    <location>
        <position position="1"/>
    </location>
</feature>
<comment type="caution">
    <text evidence="1">The sequence shown here is derived from an EMBL/GenBank/DDBJ whole genome shotgun (WGS) entry which is preliminary data.</text>
</comment>
<evidence type="ECO:0000313" key="1">
    <source>
        <dbReference type="EMBL" id="CAG8852207.1"/>
    </source>
</evidence>
<proteinExistence type="predicted"/>
<name>A0ACA9T095_9GLOM</name>
<feature type="non-terminal residue" evidence="1">
    <location>
        <position position="143"/>
    </location>
</feature>
<dbReference type="EMBL" id="CAJVQC010180620">
    <property type="protein sequence ID" value="CAG8852207.1"/>
    <property type="molecule type" value="Genomic_DNA"/>
</dbReference>
<evidence type="ECO:0000313" key="2">
    <source>
        <dbReference type="Proteomes" id="UP000789920"/>
    </source>
</evidence>
<protein>
    <submittedName>
        <fullName evidence="1">6919_t:CDS:1</fullName>
    </submittedName>
</protein>
<reference evidence="1" key="1">
    <citation type="submission" date="2021-06" db="EMBL/GenBank/DDBJ databases">
        <authorList>
            <person name="Kallberg Y."/>
            <person name="Tangrot J."/>
            <person name="Rosling A."/>
        </authorList>
    </citation>
    <scope>NUCLEOTIDE SEQUENCE</scope>
    <source>
        <strain evidence="1">MA461A</strain>
    </source>
</reference>
<accession>A0ACA9T095</accession>
<organism evidence="1 2">
    <name type="scientific">Racocetra persica</name>
    <dbReference type="NCBI Taxonomy" id="160502"/>
    <lineage>
        <taxon>Eukaryota</taxon>
        <taxon>Fungi</taxon>
        <taxon>Fungi incertae sedis</taxon>
        <taxon>Mucoromycota</taxon>
        <taxon>Glomeromycotina</taxon>
        <taxon>Glomeromycetes</taxon>
        <taxon>Diversisporales</taxon>
        <taxon>Gigasporaceae</taxon>
        <taxon>Racocetra</taxon>
    </lineage>
</organism>
<sequence length="143" mass="16569">DTVMRVRGISEWKGTNVHGSINLDQEFNYRQAMKKFSDPSQLSNDRFLVSQINLNVYGQTTLRTRELCEEIIRDLELAVKRSPKIILDFTDICEVSQAFCGFLKQFVVRHSHIQIMIMIPPTADEELREDLQELIELAAKNNL</sequence>
<keyword evidence="2" id="KW-1185">Reference proteome</keyword>
<dbReference type="Proteomes" id="UP000789920">
    <property type="component" value="Unassembled WGS sequence"/>
</dbReference>